<dbReference type="InterPro" id="IPR000086">
    <property type="entry name" value="NUDIX_hydrolase_dom"/>
</dbReference>
<dbReference type="PANTHER" id="PTHR10885">
    <property type="entry name" value="ISOPENTENYL-DIPHOSPHATE DELTA-ISOMERASE"/>
    <property type="match status" value="1"/>
</dbReference>
<dbReference type="EMBL" id="FQYT01000007">
    <property type="protein sequence ID" value="SHI80135.1"/>
    <property type="molecule type" value="Genomic_DNA"/>
</dbReference>
<dbReference type="NCBIfam" id="NF002995">
    <property type="entry name" value="PRK03759.1"/>
    <property type="match status" value="1"/>
</dbReference>
<dbReference type="GO" id="GO:0050992">
    <property type="term" value="P:dimethylallyl diphosphate biosynthetic process"/>
    <property type="evidence" value="ECO:0007669"/>
    <property type="project" value="UniProtKB-UniPathway"/>
</dbReference>
<dbReference type="Pfam" id="PF00293">
    <property type="entry name" value="NUDIX"/>
    <property type="match status" value="1"/>
</dbReference>
<proteinExistence type="inferred from homology"/>
<dbReference type="InterPro" id="IPR015797">
    <property type="entry name" value="NUDIX_hydrolase-like_dom_sf"/>
</dbReference>
<dbReference type="PANTHER" id="PTHR10885:SF0">
    <property type="entry name" value="ISOPENTENYL-DIPHOSPHATE DELTA-ISOMERASE"/>
    <property type="match status" value="1"/>
</dbReference>
<sequence length="175" mass="20168">MTDGLITVDLLDNETGCGDKAGIHKDGVLHRAFSVFLMDGDKMLIQRRQRNKYHSGGLWANACCSHPRSGVSLMESVRIRMMEEIGVDCEVEEIFDFVYYARFSDVMHEYEYDHVFLGEYNGELAINPEEIEEVKWVDLQVLMADMMENPDEYAVWFLIAAPKVIKHIISRNERG</sequence>
<feature type="active site" evidence="6">
    <location>
        <position position="64"/>
    </location>
</feature>
<name>A0A1M6E402_9FIRM</name>
<feature type="active site" evidence="6">
    <location>
        <position position="111"/>
    </location>
</feature>
<comment type="similarity">
    <text evidence="2">Belongs to the IPP isomerase type 1 family.</text>
</comment>
<evidence type="ECO:0000256" key="6">
    <source>
        <dbReference type="PIRSR" id="PIRSR018427-1"/>
    </source>
</evidence>
<dbReference type="RefSeq" id="WP_073993116.1">
    <property type="nucleotide sequence ID" value="NZ_FQYT01000007.1"/>
</dbReference>
<dbReference type="GO" id="GO:0004452">
    <property type="term" value="F:isopentenyl-diphosphate delta-isomerase activity"/>
    <property type="evidence" value="ECO:0007669"/>
    <property type="project" value="UniProtKB-EC"/>
</dbReference>
<evidence type="ECO:0000313" key="8">
    <source>
        <dbReference type="EMBL" id="SHI80135.1"/>
    </source>
</evidence>
<evidence type="ECO:0000256" key="5">
    <source>
        <dbReference type="ARBA" id="ARBA00023235"/>
    </source>
</evidence>
<evidence type="ECO:0000256" key="1">
    <source>
        <dbReference type="ARBA" id="ARBA00004826"/>
    </source>
</evidence>
<dbReference type="InterPro" id="IPR011876">
    <property type="entry name" value="IsopentenylPP_isomerase_typ1"/>
</dbReference>
<dbReference type="UniPathway" id="UPA00059">
    <property type="reaction ID" value="UER00104"/>
</dbReference>
<dbReference type="AlphaFoldDB" id="A0A1M6E402"/>
<evidence type="ECO:0000313" key="9">
    <source>
        <dbReference type="Proteomes" id="UP000184342"/>
    </source>
</evidence>
<dbReference type="GO" id="GO:0009240">
    <property type="term" value="P:isopentenyl diphosphate biosynthetic process"/>
    <property type="evidence" value="ECO:0007669"/>
    <property type="project" value="TreeGrafter"/>
</dbReference>
<dbReference type="CDD" id="cd02885">
    <property type="entry name" value="NUDIX_IPP_Isomerase"/>
    <property type="match status" value="1"/>
</dbReference>
<accession>A0A1M6E402</accession>
<evidence type="ECO:0000256" key="3">
    <source>
        <dbReference type="ARBA" id="ARBA00012057"/>
    </source>
</evidence>
<evidence type="ECO:0000256" key="4">
    <source>
        <dbReference type="ARBA" id="ARBA00023229"/>
    </source>
</evidence>
<keyword evidence="5 8" id="KW-0413">Isomerase</keyword>
<dbReference type="EC" id="5.3.3.2" evidence="3"/>
<dbReference type="PIRSF" id="PIRSF018427">
    <property type="entry name" value="Isopntndiph_ism"/>
    <property type="match status" value="1"/>
</dbReference>
<dbReference type="STRING" id="1122934.SAMN02745691_00849"/>
<protein>
    <recommendedName>
        <fullName evidence="3">isopentenyl-diphosphate Delta-isomerase</fullName>
        <ecNumber evidence="3">5.3.3.2</ecNumber>
    </recommendedName>
</protein>
<dbReference type="GO" id="GO:0005737">
    <property type="term" value="C:cytoplasm"/>
    <property type="evidence" value="ECO:0007669"/>
    <property type="project" value="TreeGrafter"/>
</dbReference>
<dbReference type="Gene3D" id="3.90.79.10">
    <property type="entry name" value="Nucleoside Triphosphate Pyrophosphohydrolase"/>
    <property type="match status" value="1"/>
</dbReference>
<reference evidence="8 9" key="1">
    <citation type="submission" date="2016-11" db="EMBL/GenBank/DDBJ databases">
        <authorList>
            <person name="Jaros S."/>
            <person name="Januszkiewicz K."/>
            <person name="Wedrychowicz H."/>
        </authorList>
    </citation>
    <scope>NUCLEOTIDE SEQUENCE [LARGE SCALE GENOMIC DNA]</scope>
    <source>
        <strain evidence="8 9">DSM 15970</strain>
    </source>
</reference>
<comment type="pathway">
    <text evidence="1">Isoprenoid biosynthesis; dimethylallyl diphosphate biosynthesis; dimethylallyl diphosphate from isopentenyl diphosphate: step 1/1.</text>
</comment>
<feature type="domain" description="Nudix hydrolase" evidence="7">
    <location>
        <begin position="28"/>
        <end position="159"/>
    </location>
</feature>
<evidence type="ECO:0000256" key="2">
    <source>
        <dbReference type="ARBA" id="ARBA00007579"/>
    </source>
</evidence>
<keyword evidence="4" id="KW-0414">Isoprene biosynthesis</keyword>
<evidence type="ECO:0000259" key="7">
    <source>
        <dbReference type="PROSITE" id="PS51462"/>
    </source>
</evidence>
<keyword evidence="9" id="KW-1185">Reference proteome</keyword>
<dbReference type="OrthoDB" id="9786032at2"/>
<dbReference type="PROSITE" id="PS51462">
    <property type="entry name" value="NUDIX"/>
    <property type="match status" value="1"/>
</dbReference>
<organism evidence="8 9">
    <name type="scientific">Parasporobacterium paucivorans DSM 15970</name>
    <dbReference type="NCBI Taxonomy" id="1122934"/>
    <lineage>
        <taxon>Bacteria</taxon>
        <taxon>Bacillati</taxon>
        <taxon>Bacillota</taxon>
        <taxon>Clostridia</taxon>
        <taxon>Lachnospirales</taxon>
        <taxon>Lachnospiraceae</taxon>
        <taxon>Parasporobacterium</taxon>
    </lineage>
</organism>
<dbReference type="SUPFAM" id="SSF55811">
    <property type="entry name" value="Nudix"/>
    <property type="match status" value="1"/>
</dbReference>
<dbReference type="Proteomes" id="UP000184342">
    <property type="component" value="Unassembled WGS sequence"/>
</dbReference>
<gene>
    <name evidence="8" type="ORF">SAMN02745691_00849</name>
</gene>